<dbReference type="RefSeq" id="NP_001286764.1">
    <property type="nucleotide sequence ID" value="NM_001299835.1"/>
</dbReference>
<dbReference type="OrthoDB" id="7863186at2759"/>
<dbReference type="Proteomes" id="UP000000803">
    <property type="component" value="Chromosome 2R"/>
</dbReference>
<feature type="region of interest" description="Disordered" evidence="1">
    <location>
        <begin position="281"/>
        <end position="475"/>
    </location>
</feature>
<name>A0A0B4LHA8_DROME</name>
<reference evidence="2 4" key="2">
    <citation type="journal article" date="2002" name="Genome Biol.">
        <title>Finishing a whole-genome shotgun: release 3 of the Drosophila melanogaster euchromatic genome sequence.</title>
        <authorList>
            <person name="Celniker S.E."/>
            <person name="Wheeler D.A."/>
            <person name="Kronmiller B."/>
            <person name="Carlson J.W."/>
            <person name="Halpern A."/>
            <person name="Patel S."/>
            <person name="Adams M."/>
            <person name="Champe M."/>
            <person name="Dugan S.P."/>
            <person name="Frise E."/>
            <person name="Hodgson A."/>
            <person name="George R.A."/>
            <person name="Hoskins R.A."/>
            <person name="Laverty T."/>
            <person name="Muzny D.M."/>
            <person name="Nelson C.R."/>
            <person name="Pacleb J.M."/>
            <person name="Park S."/>
            <person name="Pfeiffer B.D."/>
            <person name="Richards S."/>
            <person name="Sodergren E.J."/>
            <person name="Svirskas R."/>
            <person name="Tabor P.E."/>
            <person name="Wan K."/>
            <person name="Stapleton M."/>
            <person name="Sutton G.G."/>
            <person name="Venter C."/>
            <person name="Weinstock G."/>
            <person name="Scherer S.E."/>
            <person name="Myers E.W."/>
            <person name="Gibbs R.A."/>
            <person name="Rubin G.M."/>
        </authorList>
    </citation>
    <scope>NUCLEOTIDE SEQUENCE [LARGE SCALE GENOMIC DNA]</scope>
    <source>
        <strain evidence="4">Berkeley</strain>
    </source>
</reference>
<organism evidence="2 4">
    <name type="scientific">Drosophila melanogaster</name>
    <name type="common">Fruit fly</name>
    <dbReference type="NCBI Taxonomy" id="7227"/>
    <lineage>
        <taxon>Eukaryota</taxon>
        <taxon>Metazoa</taxon>
        <taxon>Ecdysozoa</taxon>
        <taxon>Arthropoda</taxon>
        <taxon>Hexapoda</taxon>
        <taxon>Insecta</taxon>
        <taxon>Pterygota</taxon>
        <taxon>Neoptera</taxon>
        <taxon>Endopterygota</taxon>
        <taxon>Diptera</taxon>
        <taxon>Brachycera</taxon>
        <taxon>Muscomorpha</taxon>
        <taxon>Ephydroidea</taxon>
        <taxon>Drosophilidae</taxon>
        <taxon>Drosophila</taxon>
        <taxon>Sophophora</taxon>
    </lineage>
</organism>
<feature type="compositionally biased region" description="Basic and acidic residues" evidence="1">
    <location>
        <begin position="395"/>
        <end position="412"/>
    </location>
</feature>
<evidence type="ECO:0000313" key="4">
    <source>
        <dbReference type="Proteomes" id="UP000000803"/>
    </source>
</evidence>
<dbReference type="STRING" id="7227.FBpp0309893"/>
<dbReference type="DNASU" id="246603"/>
<reference evidence="2 4" key="5">
    <citation type="journal article" date="2002" name="Genome Biol.">
        <title>Heterochromatic sequences in a Drosophila whole-genome shotgun assembly.</title>
        <authorList>
            <person name="Hoskins R.A."/>
            <person name="Smith C.D."/>
            <person name="Carlson J.W."/>
            <person name="Carvalho A.B."/>
            <person name="Halpern A."/>
            <person name="Kaminker J.S."/>
            <person name="Kennedy C."/>
            <person name="Mungall C.J."/>
            <person name="Sullivan B.A."/>
            <person name="Sutton G.G."/>
            <person name="Yasuhara J.C."/>
            <person name="Wakimoto B.T."/>
            <person name="Myers E.W."/>
            <person name="Celniker S.E."/>
            <person name="Rubin G.M."/>
            <person name="Karpen G.H."/>
        </authorList>
    </citation>
    <scope>NUCLEOTIDE SEQUENCE [LARGE SCALE GENOMIC DNA]</scope>
    <source>
        <strain evidence="4">Berkeley</strain>
    </source>
</reference>
<reference evidence="2 4" key="7">
    <citation type="journal article" date="2007" name="Science">
        <title>The Release 5.1 annotation of Drosophila melanogaster heterochromatin.</title>
        <authorList>
            <person name="Smith C.D."/>
            <person name="Shu S."/>
            <person name="Mungall C.J."/>
            <person name="Karpen G.H."/>
        </authorList>
    </citation>
    <scope>NUCLEOTIDE SEQUENCE [LARGE SCALE GENOMIC DNA]</scope>
    <source>
        <strain evidence="4">Berkeley</strain>
    </source>
</reference>
<dbReference type="EMBL" id="AE013599">
    <property type="protein sequence ID" value="AHN56559.1"/>
    <property type="molecule type" value="Genomic_DNA"/>
</dbReference>
<gene>
    <name evidence="2" type="primary">BcDNA:AT11052</name>
    <name evidence="2" type="synonym">CG9803</name>
    <name evidence="2" type="synonym">Dmel\CG30416</name>
    <name evidence="2 3" type="ORF">CG30416</name>
    <name evidence="2" type="ORF">Dmel_CG30416</name>
</gene>
<protein>
    <submittedName>
        <fullName evidence="2">Uncharacterized protein, isoform C</fullName>
    </submittedName>
</protein>
<dbReference type="VEuPathDB" id="VectorBase:FBgn0050416"/>
<evidence type="ECO:0000313" key="2">
    <source>
        <dbReference type="EMBL" id="AHN56559.1"/>
    </source>
</evidence>
<proteinExistence type="predicted"/>
<reference evidence="2 4" key="3">
    <citation type="journal article" date="2002" name="Genome Biol.">
        <title>Annotation of the Drosophila melanogaster euchromatic genome: a systematic review.</title>
        <authorList>
            <person name="Misra S."/>
            <person name="Crosby M.A."/>
            <person name="Mungall C.J."/>
            <person name="Matthews B.B."/>
            <person name="Campbell K.S."/>
            <person name="Hradecky P."/>
            <person name="Huang Y."/>
            <person name="Kaminker J.S."/>
            <person name="Millburn G.H."/>
            <person name="Prochnik S.E."/>
            <person name="Smith C.D."/>
            <person name="Tupy J.L."/>
            <person name="Whitfied E.J."/>
            <person name="Bayraktaroglu L."/>
            <person name="Berman B.P."/>
            <person name="Bettencourt B.R."/>
            <person name="Celniker S.E."/>
            <person name="de Grey A.D."/>
            <person name="Drysdale R.A."/>
            <person name="Harris N.L."/>
            <person name="Richter J."/>
            <person name="Russo S."/>
            <person name="Schroeder A.J."/>
            <person name="Shu S.Q."/>
            <person name="Stapleton M."/>
            <person name="Yamada C."/>
            <person name="Ashburner M."/>
            <person name="Gelbart W.M."/>
            <person name="Rubin G.M."/>
            <person name="Lewis S.E."/>
        </authorList>
    </citation>
    <scope>GENOME REANNOTATION</scope>
    <source>
        <strain evidence="4">Berkeley</strain>
    </source>
</reference>
<dbReference type="KEGG" id="dme:Dmel_CG30416"/>
<reference evidence="2 4" key="9">
    <citation type="journal article" date="2015" name="G3 (Bethesda)">
        <title>Gene Model Annotations for Drosophila melanogaster: Impact of High-Throughput Data.</title>
        <authorList>
            <consortium name="FlyBase Consortium"/>
            <person name="Matthews B.B."/>
            <person name="Dos Santos G."/>
            <person name="Crosby M.A."/>
            <person name="Emmert D.B."/>
            <person name="St Pierre S.E."/>
            <person name="Gramates L.S."/>
            <person name="Zhou P."/>
            <person name="Schroeder A.J."/>
            <person name="Falls K."/>
            <person name="Strelets V."/>
            <person name="Russo S.M."/>
            <person name="Gelbart W.M."/>
            <person name="null"/>
        </authorList>
    </citation>
    <scope>NUCLEOTIDE SEQUENCE [LARGE SCALE GENOMIC DNA]</scope>
    <source>
        <strain evidence="4">Berkeley</strain>
    </source>
</reference>
<reference evidence="2 4" key="6">
    <citation type="journal article" date="2005" name="PLoS Comput. Biol.">
        <title>Combined evidence annotation of transposable elements in genome sequences.</title>
        <authorList>
            <person name="Quesneville H."/>
            <person name="Bergman C.M."/>
            <person name="Andrieu O."/>
            <person name="Autard D."/>
            <person name="Nouaud D."/>
            <person name="Ashburner M."/>
            <person name="Anxolabehere D."/>
        </authorList>
    </citation>
    <scope>NUCLEOTIDE SEQUENCE [LARGE SCALE GENOMIC DNA]</scope>
    <source>
        <strain evidence="4">Berkeley</strain>
    </source>
</reference>
<dbReference type="BioGRID-ORCS" id="246603">
    <property type="hits" value="0 hits in 1 CRISPR screen"/>
</dbReference>
<dbReference type="FlyBase" id="FBgn0050416">
    <property type="gene designation" value="CG30416"/>
</dbReference>
<dbReference type="GeneID" id="246603"/>
<feature type="compositionally biased region" description="Polar residues" evidence="1">
    <location>
        <begin position="344"/>
        <end position="371"/>
    </location>
</feature>
<keyword evidence="4" id="KW-1185">Reference proteome</keyword>
<reference evidence="2 4" key="11">
    <citation type="journal article" date="2015" name="Genome Res.">
        <title>The Release 6 reference sequence of the Drosophila melanogaster genome.</title>
        <authorList>
            <person name="Hoskins R.A."/>
            <person name="Carlson J.W."/>
            <person name="Wan K.H."/>
            <person name="Park S."/>
            <person name="Mendez I."/>
            <person name="Galle S.E."/>
            <person name="Booth B.W."/>
            <person name="Pfeiffer B.D."/>
            <person name="George R.A."/>
            <person name="Svirskas R."/>
            <person name="Krzywinski M."/>
            <person name="Schein J."/>
            <person name="Accardo M.C."/>
            <person name="Damia E."/>
            <person name="Messina G."/>
            <person name="Mendez-Lago M."/>
            <person name="de Pablos B."/>
            <person name="Demakova O.V."/>
            <person name="Andreyeva E.N."/>
            <person name="Boldyreva L.V."/>
            <person name="Marra M."/>
            <person name="Carvalho A.B."/>
            <person name="Dimitri P."/>
            <person name="Villasante A."/>
            <person name="Zhimulev I.F."/>
            <person name="Rubin G.M."/>
            <person name="Karpen G.H."/>
            <person name="Celniker S.E."/>
        </authorList>
    </citation>
    <scope>NUCLEOTIDE SEQUENCE [LARGE SCALE GENOMIC DNA]</scope>
    <source>
        <strain evidence="4">Berkeley</strain>
    </source>
</reference>
<feature type="compositionally biased region" description="Basic and acidic residues" evidence="1">
    <location>
        <begin position="424"/>
        <end position="442"/>
    </location>
</feature>
<accession>A0A0B4LHA8</accession>
<feature type="compositionally biased region" description="Polar residues" evidence="1">
    <location>
        <begin position="413"/>
        <end position="422"/>
    </location>
</feature>
<dbReference type="OMA" id="QSPGNCC"/>
<sequence length="539" mass="60908">MDYRAMNESCQCPRCRYELRLPNQPMPCQEKCFPEKYLMCGSDLRPRWQNRPDPREVFQNFSQRNPQILSQESVQSWSFQHPQNCFCGHQPPMRALPDHSQQFSQEYSQQCSQQSPCVSRCGQQNRQNCFQPPCPNWTRPCCCITHEVGVQTDEMDECEPEYIAITDITTKEMKVKHRTGKTETIIEKVQSVTQFPVTETQRLGENDYEPKYVQDKDAIPYRAMRHSELEPLLVSMRAEVPITESKDAKEEIVYQEYEKTERDFDDPKAKVEKTIIKVKIPVDSPEAEESNSSPPSGIPPPSQLPSDIPPPSQLPSDIPPPSQLPSDIPPPSQLPSGTPPPSRLPTSITPPSQVPNKDSSQPSLPTDISSISEEDPSLVKNEDTSNISSTDLDVYDQKESVEKEMNEGHSESDIVSTVQVKVTNRKEASVRGHHDREPKKTAIFESSVSQVLIKKPEKKPEEKKPKRPPPKVEVKLGYPPNDLVCRYANPPRCRPKCDSCRCPCPPSISCNQCPPCAPSTCQCDPIYGFGGKCVGYYCI</sequence>
<evidence type="ECO:0000256" key="1">
    <source>
        <dbReference type="SAM" id="MobiDB-lite"/>
    </source>
</evidence>
<dbReference type="ExpressionAtlas" id="A0A0B4LHA8">
    <property type="expression patterns" value="baseline and differential"/>
</dbReference>
<reference evidence="2 4" key="1">
    <citation type="journal article" date="2000" name="Science">
        <title>The genome sequence of Drosophila melanogaster.</title>
        <authorList>
            <person name="Adams M.D."/>
            <person name="Celniker S.E."/>
            <person name="Holt R.A."/>
            <person name="Evans C.A."/>
            <person name="Gocayne J.D."/>
            <person name="Amanatides P.G."/>
            <person name="Scherer S.E."/>
            <person name="Li P.W."/>
            <person name="Hoskins R.A."/>
            <person name="Galle R.F."/>
            <person name="George R.A."/>
            <person name="Lewis S.E."/>
            <person name="Richards S."/>
            <person name="Ashburner M."/>
            <person name="Henderson S.N."/>
            <person name="Sutton G.G."/>
            <person name="Wortman J.R."/>
            <person name="Yandell M.D."/>
            <person name="Zhang Q."/>
            <person name="Chen L.X."/>
            <person name="Brandon R.C."/>
            <person name="Rogers Y.H."/>
            <person name="Blazej R.G."/>
            <person name="Champe M."/>
            <person name="Pfeiffer B.D."/>
            <person name="Wan K.H."/>
            <person name="Doyle C."/>
            <person name="Baxter E.G."/>
            <person name="Helt G."/>
            <person name="Nelson C.R."/>
            <person name="Gabor G.L."/>
            <person name="Abril J.F."/>
            <person name="Agbayani A."/>
            <person name="An H.J."/>
            <person name="Andrews-Pfannkoch C."/>
            <person name="Baldwin D."/>
            <person name="Ballew R.M."/>
            <person name="Basu A."/>
            <person name="Baxendale J."/>
            <person name="Bayraktaroglu L."/>
            <person name="Beasley E.M."/>
            <person name="Beeson K.Y."/>
            <person name="Benos P.V."/>
            <person name="Berman B.P."/>
            <person name="Bhandari D."/>
            <person name="Bolshakov S."/>
            <person name="Borkova D."/>
            <person name="Botchan M.R."/>
            <person name="Bouck J."/>
            <person name="Brokstein P."/>
            <person name="Brottier P."/>
            <person name="Burtis K.C."/>
            <person name="Busam D.A."/>
            <person name="Butler H."/>
            <person name="Cadieu E."/>
            <person name="Center A."/>
            <person name="Chandra I."/>
            <person name="Cherry J.M."/>
            <person name="Cawley S."/>
            <person name="Dahlke C."/>
            <person name="Davenport L.B."/>
            <person name="Davies P."/>
            <person name="de Pablos B."/>
            <person name="Delcher A."/>
            <person name="Deng Z."/>
            <person name="Mays A.D."/>
            <person name="Dew I."/>
            <person name="Dietz S.M."/>
            <person name="Dodson K."/>
            <person name="Doup L.E."/>
            <person name="Downes M."/>
            <person name="Dugan-Rocha S."/>
            <person name="Dunkov B.C."/>
            <person name="Dunn P."/>
            <person name="Durbin K.J."/>
            <person name="Evangelista C.C."/>
            <person name="Ferraz C."/>
            <person name="Ferriera S."/>
            <person name="Fleischmann W."/>
            <person name="Fosler C."/>
            <person name="Gabrielian A.E."/>
            <person name="Garg N.S."/>
            <person name="Gelbart W.M."/>
            <person name="Glasser K."/>
            <person name="Glodek A."/>
            <person name="Gong F."/>
            <person name="Gorrell J.H."/>
            <person name="Gu Z."/>
            <person name="Guan P."/>
            <person name="Harris M."/>
            <person name="Harris N.L."/>
            <person name="Harvey D."/>
            <person name="Heiman T.J."/>
            <person name="Hernandez J.R."/>
            <person name="Houck J."/>
            <person name="Hostin D."/>
            <person name="Houston K.A."/>
            <person name="Howland T.J."/>
            <person name="Wei M.H."/>
            <person name="Ibegwam C."/>
            <person name="Jalali M."/>
            <person name="Kalush F."/>
            <person name="Karpen G.H."/>
            <person name="Ke Z."/>
            <person name="Kennison J.A."/>
            <person name="Ketchum K.A."/>
            <person name="Kimmel B.E."/>
            <person name="Kodira C.D."/>
            <person name="Kraft C."/>
            <person name="Kravitz S."/>
            <person name="Kulp D."/>
            <person name="Lai Z."/>
            <person name="Lasko P."/>
            <person name="Lei Y."/>
            <person name="Levitsky A.A."/>
            <person name="Li J."/>
            <person name="Li Z."/>
            <person name="Liang Y."/>
            <person name="Lin X."/>
            <person name="Liu X."/>
            <person name="Mattei B."/>
            <person name="McIntosh T.C."/>
            <person name="McLeod M.P."/>
            <person name="McPherson D."/>
            <person name="Merkulov G."/>
            <person name="Milshina N.V."/>
            <person name="Mobarry C."/>
            <person name="Morris J."/>
            <person name="Moshrefi A."/>
            <person name="Mount S.M."/>
            <person name="Moy M."/>
            <person name="Murphy B."/>
            <person name="Murphy L."/>
            <person name="Muzny D.M."/>
            <person name="Nelson D.L."/>
            <person name="Nelson D.R."/>
            <person name="Nelson K.A."/>
            <person name="Nixon K."/>
            <person name="Nusskern D.R."/>
            <person name="Pacleb J.M."/>
            <person name="Palazzolo M."/>
            <person name="Pittman G.S."/>
            <person name="Pan S."/>
            <person name="Pollard J."/>
            <person name="Puri V."/>
            <person name="Reese M.G."/>
            <person name="Reinert K."/>
            <person name="Remington K."/>
            <person name="Saunders R.D."/>
            <person name="Scheeler F."/>
            <person name="Shen H."/>
            <person name="Shue B.C."/>
            <person name="Siden-Kiamos I."/>
            <person name="Simpson M."/>
            <person name="Skupski M.P."/>
            <person name="Smith T."/>
            <person name="Spier E."/>
            <person name="Spradling A.C."/>
            <person name="Stapleton M."/>
            <person name="Strong R."/>
            <person name="Sun E."/>
            <person name="Svirskas R."/>
            <person name="Tector C."/>
            <person name="Turner R."/>
            <person name="Venter E."/>
            <person name="Wang A.H."/>
            <person name="Wang X."/>
            <person name="Wang Z.Y."/>
            <person name="Wassarman D.A."/>
            <person name="Weinstock G.M."/>
            <person name="Weissenbach J."/>
            <person name="Williams S.M."/>
            <person name="WoodageT"/>
            <person name="Worley K.C."/>
            <person name="Wu D."/>
            <person name="Yang S."/>
            <person name="Yao Q.A."/>
            <person name="Ye J."/>
            <person name="Yeh R.F."/>
            <person name="Zaveri J.S."/>
            <person name="Zhan M."/>
            <person name="Zhang G."/>
            <person name="Zhao Q."/>
            <person name="Zheng L."/>
            <person name="Zheng X.H."/>
            <person name="Zhong F.N."/>
            <person name="Zhong W."/>
            <person name="Zhou X."/>
            <person name="Zhu S."/>
            <person name="Zhu X."/>
            <person name="Smith H.O."/>
            <person name="Gibbs R.A."/>
            <person name="Myers E.W."/>
            <person name="Rubin G.M."/>
            <person name="Venter J.C."/>
        </authorList>
    </citation>
    <scope>NUCLEOTIDE SEQUENCE [LARGE SCALE GENOMIC DNA]</scope>
    <source>
        <strain evidence="4">Berkeley</strain>
    </source>
</reference>
<feature type="compositionally biased region" description="Basic and acidic residues" evidence="1">
    <location>
        <begin position="454"/>
        <end position="474"/>
    </location>
</feature>
<feature type="compositionally biased region" description="Pro residues" evidence="1">
    <location>
        <begin position="296"/>
        <end position="343"/>
    </location>
</feature>
<reference evidence="2 4" key="4">
    <citation type="journal article" date="2002" name="Genome Biol.">
        <title>The transposable elements of the Drosophila melanogaster euchromatin: a genomics perspective.</title>
        <authorList>
            <person name="Kaminker J.S."/>
            <person name="Bergman C.M."/>
            <person name="Kronmiller B."/>
            <person name="Carlson J."/>
            <person name="Svirskas R."/>
            <person name="Patel S."/>
            <person name="Frise E."/>
            <person name="Wheeler D.A."/>
            <person name="Lewis S.E."/>
            <person name="Rubin G.M."/>
            <person name="Ashburner M."/>
            <person name="Celniker S.E."/>
        </authorList>
    </citation>
    <scope>NUCLEOTIDE SEQUENCE [LARGE SCALE GENOMIC DNA]</scope>
    <source>
        <strain evidence="4">Berkeley</strain>
    </source>
</reference>
<dbReference type="AlphaFoldDB" id="A0A0B4LHA8"/>
<evidence type="ECO:0000313" key="3">
    <source>
        <dbReference type="FlyBase" id="FBgn0050416"/>
    </source>
</evidence>
<dbReference type="AGR" id="FB:FBgn0050416"/>
<dbReference type="InParanoid" id="A0A0B4LHA8"/>
<dbReference type="Bgee" id="FBgn0050416">
    <property type="expression patterns" value="Expressed in mid-late elongation-stage spermatid (Drosophila) in testis and 19 other cell types or tissues"/>
</dbReference>
<reference evidence="2 4" key="10">
    <citation type="journal article" date="2015" name="G3 (Bethesda)">
        <title>Gene Model Annotations for Drosophila melanogaster: The Rule-Benders.</title>
        <authorList>
            <consortium name="FlyBase Consortium"/>
            <person name="Crosby M.A."/>
            <person name="Gramates L.S."/>
            <person name="Dos Santos G."/>
            <person name="Matthews B.B."/>
            <person name="St Pierre S.E."/>
            <person name="Zhou P."/>
            <person name="Schroeder A.J."/>
            <person name="Falls K."/>
            <person name="Emmert D.B."/>
            <person name="Russo S.M."/>
            <person name="Gelbart W.M."/>
            <person name="null"/>
        </authorList>
    </citation>
    <scope>NUCLEOTIDE SEQUENCE [LARGE SCALE GENOMIC DNA]</scope>
    <source>
        <strain evidence="4">Berkeley</strain>
    </source>
</reference>
<dbReference type="SMR" id="A0A0B4LHA8"/>
<reference evidence="2 4" key="8">
    <citation type="journal article" date="2007" name="Science">
        <title>Sequence finishing and mapping of Drosophila melanogaster heterochromatin.</title>
        <authorList>
            <person name="Hoskins R.A."/>
            <person name="Carlson J.W."/>
            <person name="Kennedy C."/>
            <person name="Acevedo D."/>
            <person name="Evans-Holm M."/>
            <person name="Frise E."/>
            <person name="Wan K.H."/>
            <person name="Park S."/>
            <person name="Mendez-Lago M."/>
            <person name="Rossi F."/>
            <person name="Villasante A."/>
            <person name="Dimitri P."/>
            <person name="Karpen G.H."/>
            <person name="Celniker S.E."/>
        </authorList>
    </citation>
    <scope>NUCLEOTIDE SEQUENCE [LARGE SCALE GENOMIC DNA]</scope>
    <source>
        <strain evidence="4">Berkeley</strain>
    </source>
</reference>